<dbReference type="RefSeq" id="WP_094920287.1">
    <property type="nucleotide sequence ID" value="NZ_NPIA01000001.1"/>
</dbReference>
<reference evidence="3" key="1">
    <citation type="submission" date="2017-08" db="EMBL/GenBank/DDBJ databases">
        <authorList>
            <person name="Huang Z."/>
        </authorList>
    </citation>
    <scope>NUCLEOTIDE SEQUENCE [LARGE SCALE GENOMIC DNA]</scope>
    <source>
        <strain evidence="3">SA5d-4</strain>
    </source>
</reference>
<keyword evidence="3" id="KW-1185">Reference proteome</keyword>
<protein>
    <recommendedName>
        <fullName evidence="4">NEAT domain-containing protein</fullName>
    </recommendedName>
</protein>
<dbReference type="AlphaFoldDB" id="A0A263BXK7"/>
<feature type="signal peptide" evidence="1">
    <location>
        <begin position="1"/>
        <end position="26"/>
    </location>
</feature>
<evidence type="ECO:0000313" key="3">
    <source>
        <dbReference type="Proteomes" id="UP000217083"/>
    </source>
</evidence>
<evidence type="ECO:0000313" key="2">
    <source>
        <dbReference type="EMBL" id="OZM58037.1"/>
    </source>
</evidence>
<sequence>MLKRLFKLSTFVLTATLIFMNIPVFAESNTKGDTTVEGDTTRFVTGAAYASQIEIAGYNFKTGKLYMNLEFDMPSDSTSTLNYYVNVYNNSSNNIGAKGTDATPETVSYTAGATTVTAANVEVSLSEALTAGYRTVVTVESRN</sequence>
<name>A0A263BXK7_9BACI</name>
<accession>A0A263BXK7</accession>
<comment type="caution">
    <text evidence="2">The sequence shown here is derived from an EMBL/GenBank/DDBJ whole genome shotgun (WGS) entry which is preliminary data.</text>
</comment>
<evidence type="ECO:0000256" key="1">
    <source>
        <dbReference type="SAM" id="SignalP"/>
    </source>
</evidence>
<organism evidence="2 3">
    <name type="scientific">Lottiidibacillus patelloidae</name>
    <dbReference type="NCBI Taxonomy" id="2670334"/>
    <lineage>
        <taxon>Bacteria</taxon>
        <taxon>Bacillati</taxon>
        <taxon>Bacillota</taxon>
        <taxon>Bacilli</taxon>
        <taxon>Bacillales</taxon>
        <taxon>Bacillaceae</taxon>
        <taxon>Lottiidibacillus</taxon>
    </lineage>
</organism>
<keyword evidence="1" id="KW-0732">Signal</keyword>
<proteinExistence type="predicted"/>
<reference evidence="2 3" key="2">
    <citation type="submission" date="2017-09" db="EMBL/GenBank/DDBJ databases">
        <title>Bacillus patelloidae sp. nov., isolated from the intestinal tract of a marine limpet.</title>
        <authorList>
            <person name="Liu R."/>
            <person name="Dong C."/>
            <person name="Shao Z."/>
        </authorList>
    </citation>
    <scope>NUCLEOTIDE SEQUENCE [LARGE SCALE GENOMIC DNA]</scope>
    <source>
        <strain evidence="2 3">SA5d-4</strain>
    </source>
</reference>
<dbReference type="EMBL" id="NPIA01000001">
    <property type="protein sequence ID" value="OZM58037.1"/>
    <property type="molecule type" value="Genomic_DNA"/>
</dbReference>
<evidence type="ECO:0008006" key="4">
    <source>
        <dbReference type="Google" id="ProtNLM"/>
    </source>
</evidence>
<gene>
    <name evidence="2" type="ORF">CIB95_00205</name>
</gene>
<dbReference type="Proteomes" id="UP000217083">
    <property type="component" value="Unassembled WGS sequence"/>
</dbReference>
<feature type="chain" id="PRO_5012650249" description="NEAT domain-containing protein" evidence="1">
    <location>
        <begin position="27"/>
        <end position="143"/>
    </location>
</feature>